<dbReference type="RefSeq" id="WP_085854040.1">
    <property type="nucleotide sequence ID" value="NZ_FOPF01000005.1"/>
</dbReference>
<sequence length="446" mass="45605">MTSILTNTGAMVALQTLKGVNKDLGQVQEQISTGKKVGTAKDNAAVWAISKTMESDVTGFKKISEGLAVAQSTVAVARDASETVTDLLTQMKDKIVQAQGDSVDDDSRTKLQADVVALREQVESVVGAAQFNGVNLVNGSTASPMNVLSSLDRSIEGAVKASNIGVKTVNMSTEEATDLSAFAATGNAVIGDGTDVIAATEITAAAFLNEDASAADGTKALTRAEMSENPTGADTGLIAGDVVKLVLGDNADGNVKGVDYIEAEYTVAAGDNGNDVSAGIAAAIQTALDDSPALAMGTGGNIAADEVVVSVNMTTGSLSIGNIDDTDTLAYSLDATRNEGKLSQLGDLDVSTKADAETALENIEGMIQTSIDAAAAFGTVQNQLETQSEFVGKLTDNLKAGIGAMVDADMEAASARLQALQTQQQLGIQSLSIANQAPQSVLSLFR</sequence>
<dbReference type="PRINTS" id="PR00207">
    <property type="entry name" value="FLAGELLIN"/>
</dbReference>
<dbReference type="Pfam" id="PF00700">
    <property type="entry name" value="Flagellin_C"/>
    <property type="match status" value="1"/>
</dbReference>
<keyword evidence="6" id="KW-0966">Cell projection</keyword>
<comment type="function">
    <text evidence="3">Flagellin is the subunit protein which polymerizes to form the filaments of bacterial flagella.</text>
</comment>
<keyword evidence="3" id="KW-0964">Secreted</keyword>
<dbReference type="PANTHER" id="PTHR42792">
    <property type="entry name" value="FLAGELLIN"/>
    <property type="match status" value="1"/>
</dbReference>
<gene>
    <name evidence="6" type="primary">fliC</name>
    <name evidence="6" type="ORF">PAM7066_02050</name>
</gene>
<dbReference type="GO" id="GO:0005576">
    <property type="term" value="C:extracellular region"/>
    <property type="evidence" value="ECO:0007669"/>
    <property type="project" value="UniProtKB-SubCell"/>
</dbReference>
<evidence type="ECO:0000313" key="6">
    <source>
        <dbReference type="EMBL" id="SLN46868.1"/>
    </source>
</evidence>
<dbReference type="InterPro" id="IPR001029">
    <property type="entry name" value="Flagellin_N"/>
</dbReference>
<keyword evidence="7" id="KW-1185">Reference proteome</keyword>
<dbReference type="SUPFAM" id="SSF64518">
    <property type="entry name" value="Phase 1 flagellin"/>
    <property type="match status" value="1"/>
</dbReference>
<dbReference type="PANTHER" id="PTHR42792:SF2">
    <property type="entry name" value="FLAGELLIN"/>
    <property type="match status" value="1"/>
</dbReference>
<evidence type="ECO:0000313" key="7">
    <source>
        <dbReference type="Proteomes" id="UP000193870"/>
    </source>
</evidence>
<comment type="similarity">
    <text evidence="1 3">Belongs to the bacterial flagellin family.</text>
</comment>
<keyword evidence="2 3" id="KW-0975">Bacterial flagellum</keyword>
<accession>A0A1Y5SUM4</accession>
<feature type="domain" description="Flagellin N-terminal" evidence="4">
    <location>
        <begin position="4"/>
        <end position="140"/>
    </location>
</feature>
<dbReference type="GO" id="GO:0009288">
    <property type="term" value="C:bacterial-type flagellum"/>
    <property type="evidence" value="ECO:0007669"/>
    <property type="project" value="UniProtKB-SubCell"/>
</dbReference>
<dbReference type="Proteomes" id="UP000193870">
    <property type="component" value="Unassembled WGS sequence"/>
</dbReference>
<dbReference type="AlphaFoldDB" id="A0A1Y5SUM4"/>
<evidence type="ECO:0000259" key="4">
    <source>
        <dbReference type="Pfam" id="PF00669"/>
    </source>
</evidence>
<dbReference type="InterPro" id="IPR046358">
    <property type="entry name" value="Flagellin_C"/>
</dbReference>
<keyword evidence="6" id="KW-0282">Flagellum</keyword>
<evidence type="ECO:0000256" key="1">
    <source>
        <dbReference type="ARBA" id="ARBA00005709"/>
    </source>
</evidence>
<dbReference type="EMBL" id="FWFV01000005">
    <property type="protein sequence ID" value="SLN46868.1"/>
    <property type="molecule type" value="Genomic_DNA"/>
</dbReference>
<name>A0A1Y5SUM4_9RHOB</name>
<dbReference type="InterPro" id="IPR001492">
    <property type="entry name" value="Flagellin"/>
</dbReference>
<dbReference type="GO" id="GO:0005198">
    <property type="term" value="F:structural molecule activity"/>
    <property type="evidence" value="ECO:0007669"/>
    <property type="project" value="UniProtKB-UniRule"/>
</dbReference>
<dbReference type="STRING" id="315423.SAMN04488020_105105"/>
<evidence type="ECO:0000256" key="2">
    <source>
        <dbReference type="ARBA" id="ARBA00023143"/>
    </source>
</evidence>
<comment type="subcellular location">
    <subcellularLocation>
        <location evidence="3">Secreted</location>
    </subcellularLocation>
    <subcellularLocation>
        <location evidence="3">Bacterial flagellum</location>
    </subcellularLocation>
</comment>
<evidence type="ECO:0000259" key="5">
    <source>
        <dbReference type="Pfam" id="PF00700"/>
    </source>
</evidence>
<dbReference type="Pfam" id="PF00669">
    <property type="entry name" value="Flagellin_N"/>
    <property type="match status" value="1"/>
</dbReference>
<reference evidence="6 7" key="1">
    <citation type="submission" date="2017-03" db="EMBL/GenBank/DDBJ databases">
        <authorList>
            <person name="Afonso C.L."/>
            <person name="Miller P.J."/>
            <person name="Scott M.A."/>
            <person name="Spackman E."/>
            <person name="Goraichik I."/>
            <person name="Dimitrov K.M."/>
            <person name="Suarez D.L."/>
            <person name="Swayne D.E."/>
        </authorList>
    </citation>
    <scope>NUCLEOTIDE SEQUENCE [LARGE SCALE GENOMIC DNA]</scope>
    <source>
        <strain evidence="6 7">CECT 7066</strain>
    </source>
</reference>
<keyword evidence="6" id="KW-0969">Cilium</keyword>
<evidence type="ECO:0000256" key="3">
    <source>
        <dbReference type="RuleBase" id="RU362073"/>
    </source>
</evidence>
<organism evidence="6 7">
    <name type="scientific">Palleronia marisminoris</name>
    <dbReference type="NCBI Taxonomy" id="315423"/>
    <lineage>
        <taxon>Bacteria</taxon>
        <taxon>Pseudomonadati</taxon>
        <taxon>Pseudomonadota</taxon>
        <taxon>Alphaproteobacteria</taxon>
        <taxon>Rhodobacterales</taxon>
        <taxon>Roseobacteraceae</taxon>
        <taxon>Palleronia</taxon>
    </lineage>
</organism>
<protein>
    <recommendedName>
        <fullName evidence="3">Flagellin</fullName>
    </recommendedName>
</protein>
<proteinExistence type="inferred from homology"/>
<dbReference type="OrthoDB" id="8328560at2"/>
<dbReference type="Gene3D" id="1.20.1330.10">
    <property type="entry name" value="f41 fragment of flagellin, N-terminal domain"/>
    <property type="match status" value="2"/>
</dbReference>
<feature type="domain" description="Flagellin C-terminal" evidence="5">
    <location>
        <begin position="361"/>
        <end position="445"/>
    </location>
</feature>